<feature type="transmembrane region" description="Helical" evidence="6">
    <location>
        <begin position="65"/>
        <end position="85"/>
    </location>
</feature>
<feature type="compositionally biased region" description="Basic and acidic residues" evidence="5">
    <location>
        <begin position="230"/>
        <end position="262"/>
    </location>
</feature>
<organism evidence="7 8">
    <name type="scientific">Botrytis fragariae</name>
    <dbReference type="NCBI Taxonomy" id="1964551"/>
    <lineage>
        <taxon>Eukaryota</taxon>
        <taxon>Fungi</taxon>
        <taxon>Dikarya</taxon>
        <taxon>Ascomycota</taxon>
        <taxon>Pezizomycotina</taxon>
        <taxon>Leotiomycetes</taxon>
        <taxon>Helotiales</taxon>
        <taxon>Sclerotiniaceae</taxon>
        <taxon>Botrytis</taxon>
    </lineage>
</organism>
<evidence type="ECO:0000256" key="2">
    <source>
        <dbReference type="ARBA" id="ARBA00022692"/>
    </source>
</evidence>
<evidence type="ECO:0000256" key="5">
    <source>
        <dbReference type="SAM" id="MobiDB-lite"/>
    </source>
</evidence>
<keyword evidence="2 6" id="KW-0812">Transmembrane</keyword>
<evidence type="ECO:0000256" key="1">
    <source>
        <dbReference type="ARBA" id="ARBA00004141"/>
    </source>
</evidence>
<dbReference type="InterPro" id="IPR036259">
    <property type="entry name" value="MFS_trans_sf"/>
</dbReference>
<comment type="subcellular location">
    <subcellularLocation>
        <location evidence="1">Membrane</location>
        <topology evidence="1">Multi-pass membrane protein</topology>
    </subcellularLocation>
</comment>
<evidence type="ECO:0000256" key="6">
    <source>
        <dbReference type="SAM" id="Phobius"/>
    </source>
</evidence>
<evidence type="ECO:0000256" key="3">
    <source>
        <dbReference type="ARBA" id="ARBA00022989"/>
    </source>
</evidence>
<dbReference type="OrthoDB" id="10021397at2759"/>
<dbReference type="SUPFAM" id="SSF103473">
    <property type="entry name" value="MFS general substrate transporter"/>
    <property type="match status" value="1"/>
</dbReference>
<evidence type="ECO:0000313" key="8">
    <source>
        <dbReference type="Proteomes" id="UP000531561"/>
    </source>
</evidence>
<protein>
    <submittedName>
        <fullName evidence="7">Putative major facilitator superfamily transporter protein</fullName>
    </submittedName>
</protein>
<comment type="caution">
    <text evidence="7">The sequence shown here is derived from an EMBL/GenBank/DDBJ whole genome shotgun (WGS) entry which is preliminary data.</text>
</comment>
<sequence>MDLRYWNKTIQTSHRQTRSLSTPFPHLLIQWRKSMLLSLQLRCQRHSRIKTTINRSRGSLIYNPAMIIEIALSIAGAALLTTINLHSSTARIARYQLVYGIRIGFGFGQLSYIVQTLLPEKDVPIGVTFITIVQNLSASIFVAVAQSIFQGEMHKRLEPLLQQSSNPSSILLSALLKILSSLPPETEETAKTAISDSIIRAFCVSLALSCVSVVGAFAIKWVPMQDPAKQDLVKQDKSSPEETTQNRREGVKENEKQGKKQDGNITAA</sequence>
<keyword evidence="4 6" id="KW-0472">Membrane</keyword>
<accession>A0A8H6ALU9</accession>
<feature type="transmembrane region" description="Helical" evidence="6">
    <location>
        <begin position="124"/>
        <end position="145"/>
    </location>
</feature>
<feature type="transmembrane region" description="Helical" evidence="6">
    <location>
        <begin position="97"/>
        <end position="118"/>
    </location>
</feature>
<dbReference type="AlphaFoldDB" id="A0A8H6ALU9"/>
<reference evidence="7 8" key="1">
    <citation type="journal article" date="2020" name="Phytopathology">
        <title>A high-quality genome resource of Botrytis fragariae, a new and rapidly spreading fungal pathogen causing strawberry gray mold in the U.S.A.</title>
        <authorList>
            <person name="Wu Y."/>
            <person name="Saski C.A."/>
            <person name="Schnabel G."/>
            <person name="Xiao S."/>
            <person name="Hu M."/>
        </authorList>
    </citation>
    <scope>NUCLEOTIDE SEQUENCE [LARGE SCALE GENOMIC DNA]</scope>
    <source>
        <strain evidence="7 8">BVB16</strain>
    </source>
</reference>
<dbReference type="GeneID" id="59264871"/>
<dbReference type="GO" id="GO:0022857">
    <property type="term" value="F:transmembrane transporter activity"/>
    <property type="evidence" value="ECO:0007669"/>
    <property type="project" value="TreeGrafter"/>
</dbReference>
<evidence type="ECO:0000313" key="7">
    <source>
        <dbReference type="EMBL" id="KAF5869650.1"/>
    </source>
</evidence>
<evidence type="ECO:0000256" key="4">
    <source>
        <dbReference type="ARBA" id="ARBA00023136"/>
    </source>
</evidence>
<dbReference type="PANTHER" id="PTHR23501:SF198">
    <property type="entry name" value="AZOLE RESISTANCE PROTEIN 1-RELATED"/>
    <property type="match status" value="1"/>
</dbReference>
<dbReference type="RefSeq" id="XP_037188598.1">
    <property type="nucleotide sequence ID" value="XM_037341179.1"/>
</dbReference>
<keyword evidence="3 6" id="KW-1133">Transmembrane helix</keyword>
<name>A0A8H6ALU9_9HELO</name>
<keyword evidence="8" id="KW-1185">Reference proteome</keyword>
<dbReference type="Proteomes" id="UP000531561">
    <property type="component" value="Unassembled WGS sequence"/>
</dbReference>
<dbReference type="EMBL" id="JABFCT010000016">
    <property type="protein sequence ID" value="KAF5869650.1"/>
    <property type="molecule type" value="Genomic_DNA"/>
</dbReference>
<dbReference type="GO" id="GO:0005886">
    <property type="term" value="C:plasma membrane"/>
    <property type="evidence" value="ECO:0007669"/>
    <property type="project" value="TreeGrafter"/>
</dbReference>
<feature type="region of interest" description="Disordered" evidence="5">
    <location>
        <begin position="230"/>
        <end position="268"/>
    </location>
</feature>
<proteinExistence type="predicted"/>
<dbReference type="PANTHER" id="PTHR23501">
    <property type="entry name" value="MAJOR FACILITATOR SUPERFAMILY"/>
    <property type="match status" value="1"/>
</dbReference>
<gene>
    <name evidence="7" type="ORF">Bfra_010847</name>
</gene>
<feature type="transmembrane region" description="Helical" evidence="6">
    <location>
        <begin position="198"/>
        <end position="219"/>
    </location>
</feature>